<dbReference type="OrthoDB" id="145878at2157"/>
<dbReference type="Proteomes" id="UP000219453">
    <property type="component" value="Unassembled WGS sequence"/>
</dbReference>
<feature type="domain" description="Pyrrolo-quinoline quinone repeat" evidence="1">
    <location>
        <begin position="29"/>
        <end position="174"/>
    </location>
</feature>
<dbReference type="AlphaFoldDB" id="A0A285N638"/>
<dbReference type="Gene3D" id="2.40.128.630">
    <property type="match status" value="2"/>
</dbReference>
<reference evidence="3" key="1">
    <citation type="submission" date="2017-09" db="EMBL/GenBank/DDBJ databases">
        <authorList>
            <person name="Varghese N."/>
            <person name="Submissions S."/>
        </authorList>
    </citation>
    <scope>NUCLEOTIDE SEQUENCE [LARGE SCALE GENOMIC DNA]</scope>
    <source>
        <strain evidence="3">DSM 27208</strain>
    </source>
</reference>
<feature type="domain" description="Pyrrolo-quinoline quinone repeat" evidence="1">
    <location>
        <begin position="284"/>
        <end position="370"/>
    </location>
</feature>
<sequence length="375" mass="41785">MRNHSRRRYLGVCAGGLAAGLAGCFRARAQLWSVRNDRAQWVKTVGTSIDGAVRDGTLYVESTKSLNALDPATGEEQWSTTLPKPEGQICYSPPLALDDERAYVSGCRGTFAFDRETGERRWQRNNPNGAMTILRLGERLYCNRGSELYALAPESGERVWRRTLSDDINDSFYGPTEHGGTFYFAVWFQMDERSGIVAVDPADGTTRWTLDIGSLQLQTAPVVADDTLYVASGRSQVGEYDRNRLYAIDLDAREVSWTGQAKAVFEQPVVRNGGVYCISHDHERSYVHAFDTDGESRWTHTFDAEVDATRLRVADGRVYAWIDQKELIVFDAASGSVRWSSTPPGMADARPIVYDETVVVPGGNRIFALERDALD</sequence>
<organism evidence="2 3">
    <name type="scientific">Natronoarchaeum philippinense</name>
    <dbReference type="NCBI Taxonomy" id="558529"/>
    <lineage>
        <taxon>Archaea</taxon>
        <taxon>Methanobacteriati</taxon>
        <taxon>Methanobacteriota</taxon>
        <taxon>Stenosarchaea group</taxon>
        <taxon>Halobacteria</taxon>
        <taxon>Halobacteriales</taxon>
        <taxon>Natronoarchaeaceae</taxon>
    </lineage>
</organism>
<dbReference type="Pfam" id="PF13360">
    <property type="entry name" value="PQQ_2"/>
    <property type="match status" value="3"/>
</dbReference>
<dbReference type="InterPro" id="IPR002372">
    <property type="entry name" value="PQQ_rpt_dom"/>
</dbReference>
<evidence type="ECO:0000313" key="2">
    <source>
        <dbReference type="EMBL" id="SNZ04413.1"/>
    </source>
</evidence>
<dbReference type="Gene3D" id="2.40.10.480">
    <property type="match status" value="2"/>
</dbReference>
<dbReference type="SMART" id="SM00564">
    <property type="entry name" value="PQQ"/>
    <property type="match status" value="7"/>
</dbReference>
<evidence type="ECO:0000313" key="3">
    <source>
        <dbReference type="Proteomes" id="UP000219453"/>
    </source>
</evidence>
<protein>
    <submittedName>
        <fullName evidence="2">Outer membrane protein assembly factor BamB, contains PQQ-like beta-propeller repeat</fullName>
    </submittedName>
</protein>
<proteinExistence type="predicted"/>
<keyword evidence="3" id="KW-1185">Reference proteome</keyword>
<dbReference type="RefSeq" id="WP_179747377.1">
    <property type="nucleotide sequence ID" value="NZ_OBEJ01000001.1"/>
</dbReference>
<accession>A0A285N638</accession>
<dbReference type="PROSITE" id="PS51318">
    <property type="entry name" value="TAT"/>
    <property type="match status" value="1"/>
</dbReference>
<dbReference type="PROSITE" id="PS51257">
    <property type="entry name" value="PROKAR_LIPOPROTEIN"/>
    <property type="match status" value="1"/>
</dbReference>
<gene>
    <name evidence="2" type="ORF">SAMN06269185_0552</name>
</gene>
<dbReference type="SUPFAM" id="SSF50998">
    <property type="entry name" value="Quinoprotein alcohol dehydrogenase-like"/>
    <property type="match status" value="2"/>
</dbReference>
<feature type="domain" description="Pyrrolo-quinoline quinone repeat" evidence="1">
    <location>
        <begin position="194"/>
        <end position="281"/>
    </location>
</feature>
<dbReference type="PANTHER" id="PTHR34512">
    <property type="entry name" value="CELL SURFACE PROTEIN"/>
    <property type="match status" value="1"/>
</dbReference>
<name>A0A285N638_NATPI</name>
<dbReference type="InterPro" id="IPR018391">
    <property type="entry name" value="PQQ_b-propeller_rpt"/>
</dbReference>
<dbReference type="InterPro" id="IPR006311">
    <property type="entry name" value="TAT_signal"/>
</dbReference>
<evidence type="ECO:0000259" key="1">
    <source>
        <dbReference type="Pfam" id="PF13360"/>
    </source>
</evidence>
<dbReference type="InterPro" id="IPR011047">
    <property type="entry name" value="Quinoprotein_ADH-like_sf"/>
</dbReference>
<dbReference type="EMBL" id="OBEJ01000001">
    <property type="protein sequence ID" value="SNZ04413.1"/>
    <property type="molecule type" value="Genomic_DNA"/>
</dbReference>
<dbReference type="PANTHER" id="PTHR34512:SF30">
    <property type="entry name" value="OUTER MEMBRANE PROTEIN ASSEMBLY FACTOR BAMB"/>
    <property type="match status" value="1"/>
</dbReference>